<sequence length="170" mass="20499">IDKEFISKLIETKKLYCWRKKSLNKSIERRIKNTEENYFFKESSCESLRKLIVECNMFIKEVVKYFMSFNFTVYLTKENLKFIYNECEDIIQKFTNISQAVQMESIFAIIKMLIGRLERSWDFLGKINRNLIMFFNSVTRLSTDIKWLISPLKNIMDSIDKEYDRAESNQ</sequence>
<protein>
    <submittedName>
        <fullName evidence="1">Uncharacterized protein</fullName>
    </submittedName>
</protein>
<proteinExistence type="predicted"/>
<dbReference type="AlphaFoldDB" id="A0A0F9W746"/>
<comment type="caution">
    <text evidence="1">The sequence shown here is derived from an EMBL/GenBank/DDBJ whole genome shotgun (WGS) entry which is preliminary data.</text>
</comment>
<dbReference type="Proteomes" id="UP000034350">
    <property type="component" value="Unassembled WGS sequence"/>
</dbReference>
<dbReference type="VEuPathDB" id="MicrosporidiaDB:AAJ76_3430002"/>
<evidence type="ECO:0000313" key="2">
    <source>
        <dbReference type="Proteomes" id="UP000034350"/>
    </source>
</evidence>
<evidence type="ECO:0000313" key="1">
    <source>
        <dbReference type="EMBL" id="KKO73651.1"/>
    </source>
</evidence>
<accession>A0A0F9W746</accession>
<dbReference type="RefSeq" id="XP_024329393.1">
    <property type="nucleotide sequence ID" value="XM_024475261.1"/>
</dbReference>
<name>A0A0F9W746_9MICR</name>
<organism evidence="1 2">
    <name type="scientific">Vairimorpha ceranae</name>
    <dbReference type="NCBI Taxonomy" id="40302"/>
    <lineage>
        <taxon>Eukaryota</taxon>
        <taxon>Fungi</taxon>
        <taxon>Fungi incertae sedis</taxon>
        <taxon>Microsporidia</taxon>
        <taxon>Nosematidae</taxon>
        <taxon>Vairimorpha</taxon>
    </lineage>
</organism>
<gene>
    <name evidence="1" type="ORF">AAJ76_3430002</name>
</gene>
<dbReference type="EMBL" id="JPQZ01000343">
    <property type="protein sequence ID" value="KKO73651.1"/>
    <property type="molecule type" value="Genomic_DNA"/>
</dbReference>
<dbReference type="VEuPathDB" id="MicrosporidiaDB:NCER_101518"/>
<dbReference type="GeneID" id="36320196"/>
<keyword evidence="2" id="KW-1185">Reference proteome</keyword>
<reference evidence="1 2" key="1">
    <citation type="journal article" date="2015" name="Environ. Microbiol.">
        <title>Genome analyses suggest the presence of polyploidy and recent human-driven expansions in eight global populations of the honeybee pathogen Nosema ceranae.</title>
        <authorList>
            <person name="Pelin A."/>
            <person name="Selman M."/>
            <person name="Aris-Brosou S."/>
            <person name="Farinelli L."/>
            <person name="Corradi N."/>
        </authorList>
    </citation>
    <scope>NUCLEOTIDE SEQUENCE [LARGE SCALE GENOMIC DNA]</scope>
    <source>
        <strain evidence="1 2">PA08 1199</strain>
    </source>
</reference>
<feature type="non-terminal residue" evidence="1">
    <location>
        <position position="1"/>
    </location>
</feature>